<dbReference type="AlphaFoldDB" id="A0A848N6U5"/>
<name>A0A848N6U5_9FLAO</name>
<accession>A0A848N6U5</accession>
<organism evidence="2 3">
    <name type="scientific">Chryseobacterium aquaticum</name>
    <dbReference type="NCBI Taxonomy" id="452084"/>
    <lineage>
        <taxon>Bacteria</taxon>
        <taxon>Pseudomonadati</taxon>
        <taxon>Bacteroidota</taxon>
        <taxon>Flavobacteriia</taxon>
        <taxon>Flavobacteriales</taxon>
        <taxon>Weeksellaceae</taxon>
        <taxon>Chryseobacterium group</taxon>
        <taxon>Chryseobacterium</taxon>
    </lineage>
</organism>
<proteinExistence type="predicted"/>
<reference evidence="2 3" key="1">
    <citation type="submission" date="2020-04" db="EMBL/GenBank/DDBJ databases">
        <title>Genome analysis and antimicrobial resistance characteristics of Chryseobacterium aquaticum isolated from farmed salmonids.</title>
        <authorList>
            <person name="Saticioglu I.B."/>
            <person name="Duman M."/>
            <person name="Altun S."/>
        </authorList>
    </citation>
    <scope>NUCLEOTIDE SEQUENCE [LARGE SCALE GENOMIC DNA]</scope>
    <source>
        <strain evidence="2 3">C-174</strain>
    </source>
</reference>
<evidence type="ECO:0000313" key="3">
    <source>
        <dbReference type="Proteomes" id="UP000548067"/>
    </source>
</evidence>
<evidence type="ECO:0000313" key="2">
    <source>
        <dbReference type="EMBL" id="NMR35204.1"/>
    </source>
</evidence>
<feature type="compositionally biased region" description="Polar residues" evidence="1">
    <location>
        <begin position="258"/>
        <end position="272"/>
    </location>
</feature>
<dbReference type="RefSeq" id="WP_169321881.1">
    <property type="nucleotide sequence ID" value="NZ_JABCJF010000007.1"/>
</dbReference>
<comment type="caution">
    <text evidence="2">The sequence shown here is derived from an EMBL/GenBank/DDBJ whole genome shotgun (WGS) entry which is preliminary data.</text>
</comment>
<sequence length="272" mass="30434">MGTHLDYDQKLNIGIWSVKYLLENPNITWEDFKNQFLTSPCEKATTAATKAKEIVSNTQINNKISSIQPNIATDQFEKGFNFGKNTSGNYAVSGTYTGTLTGLSMPSTETDFMVEGSFHTHPTYNAYECPSAADFYGLRTAYGSNPHFSTTFVLTATGGIYNLTITDHVKFNNFLTTLPKNSSINPNDGHWKEGTDVRNDFDKVEREFIKQGKTEDEAFALAHAYVLRKHNIGMTISKRDSNGDFKPIFVKEAKDPANPNNTNYEQTQNCNL</sequence>
<evidence type="ECO:0000256" key="1">
    <source>
        <dbReference type="SAM" id="MobiDB-lite"/>
    </source>
</evidence>
<gene>
    <name evidence="2" type="ORF">HIO71_13520</name>
</gene>
<dbReference type="Proteomes" id="UP000548067">
    <property type="component" value="Unassembled WGS sequence"/>
</dbReference>
<protein>
    <recommendedName>
        <fullName evidence="4">DUF4329 domain-containing protein</fullName>
    </recommendedName>
</protein>
<feature type="region of interest" description="Disordered" evidence="1">
    <location>
        <begin position="252"/>
        <end position="272"/>
    </location>
</feature>
<dbReference type="EMBL" id="JABCJF010000007">
    <property type="protein sequence ID" value="NMR35204.1"/>
    <property type="molecule type" value="Genomic_DNA"/>
</dbReference>
<evidence type="ECO:0008006" key="4">
    <source>
        <dbReference type="Google" id="ProtNLM"/>
    </source>
</evidence>